<evidence type="ECO:0000313" key="4">
    <source>
        <dbReference type="Proteomes" id="UP000822688"/>
    </source>
</evidence>
<evidence type="ECO:0000256" key="2">
    <source>
        <dbReference type="SAM" id="SignalP"/>
    </source>
</evidence>
<gene>
    <name evidence="3" type="ORF">KC19_1G245700</name>
</gene>
<dbReference type="EMBL" id="CM026421">
    <property type="protein sequence ID" value="KAG0592363.1"/>
    <property type="molecule type" value="Genomic_DNA"/>
</dbReference>
<protein>
    <submittedName>
        <fullName evidence="3">Uncharacterized protein</fullName>
    </submittedName>
</protein>
<dbReference type="AlphaFoldDB" id="A0A8T0JBI8"/>
<evidence type="ECO:0000313" key="3">
    <source>
        <dbReference type="EMBL" id="KAG0592363.1"/>
    </source>
</evidence>
<feature type="signal peptide" evidence="2">
    <location>
        <begin position="1"/>
        <end position="26"/>
    </location>
</feature>
<evidence type="ECO:0000256" key="1">
    <source>
        <dbReference type="ARBA" id="ARBA00022729"/>
    </source>
</evidence>
<dbReference type="InterPro" id="IPR040361">
    <property type="entry name" value="TPD1"/>
</dbReference>
<feature type="chain" id="PRO_5035743753" evidence="2">
    <location>
        <begin position="27"/>
        <end position="155"/>
    </location>
</feature>
<keyword evidence="1 2" id="KW-0732">Signal</keyword>
<dbReference type="Pfam" id="PF24068">
    <property type="entry name" value="TPD1_C"/>
    <property type="match status" value="1"/>
</dbReference>
<dbReference type="Proteomes" id="UP000822688">
    <property type="component" value="Chromosome 1"/>
</dbReference>
<dbReference type="PANTHER" id="PTHR33184:SF78">
    <property type="entry name" value="GNK2-HOMOLOGOUS DOMAIN-CONTAINING PROTEIN"/>
    <property type="match status" value="1"/>
</dbReference>
<comment type="caution">
    <text evidence="3">The sequence shown here is derived from an EMBL/GenBank/DDBJ whole genome shotgun (WGS) entry which is preliminary data.</text>
</comment>
<dbReference type="PANTHER" id="PTHR33184">
    <property type="entry name" value="PROTEIN TAPETUM DETERMINANT 1-LIKE-RELATED"/>
    <property type="match status" value="1"/>
</dbReference>
<accession>A0A8T0JBI8</accession>
<name>A0A8T0JBI8_CERPU</name>
<dbReference type="GO" id="GO:0001709">
    <property type="term" value="P:cell fate determination"/>
    <property type="evidence" value="ECO:0007669"/>
    <property type="project" value="TreeGrafter"/>
</dbReference>
<sequence>MAHTLNFVAGFVTLLVILAATLSCEARRMQETTKVASQAVADVVRHGTEGNLILELCSGDSISINQKLTPSPPGTPPGFAVEIYNLCTCPVSNLVLDCPHFATATPIDPNTMRIQKDGTCLVKNGQAIAAHGMVAFAYHQSFRETLSFHSATFGC</sequence>
<organism evidence="3 4">
    <name type="scientific">Ceratodon purpureus</name>
    <name type="common">Fire moss</name>
    <name type="synonym">Dicranum purpureum</name>
    <dbReference type="NCBI Taxonomy" id="3225"/>
    <lineage>
        <taxon>Eukaryota</taxon>
        <taxon>Viridiplantae</taxon>
        <taxon>Streptophyta</taxon>
        <taxon>Embryophyta</taxon>
        <taxon>Bryophyta</taxon>
        <taxon>Bryophytina</taxon>
        <taxon>Bryopsida</taxon>
        <taxon>Dicranidae</taxon>
        <taxon>Pseudoditrichales</taxon>
        <taxon>Ditrichaceae</taxon>
        <taxon>Ceratodon</taxon>
    </lineage>
</organism>
<keyword evidence="4" id="KW-1185">Reference proteome</keyword>
<reference evidence="3" key="1">
    <citation type="submission" date="2020-06" db="EMBL/GenBank/DDBJ databases">
        <title>WGS assembly of Ceratodon purpureus strain R40.</title>
        <authorList>
            <person name="Carey S.B."/>
            <person name="Jenkins J."/>
            <person name="Shu S."/>
            <person name="Lovell J.T."/>
            <person name="Sreedasyam A."/>
            <person name="Maumus F."/>
            <person name="Tiley G.P."/>
            <person name="Fernandez-Pozo N."/>
            <person name="Barry K."/>
            <person name="Chen C."/>
            <person name="Wang M."/>
            <person name="Lipzen A."/>
            <person name="Daum C."/>
            <person name="Saski C.A."/>
            <person name="Payton A.C."/>
            <person name="Mcbreen J.C."/>
            <person name="Conrad R.E."/>
            <person name="Kollar L.M."/>
            <person name="Olsson S."/>
            <person name="Huttunen S."/>
            <person name="Landis J.B."/>
            <person name="Wickett N.J."/>
            <person name="Johnson M.G."/>
            <person name="Rensing S.A."/>
            <person name="Grimwood J."/>
            <person name="Schmutz J."/>
            <person name="Mcdaniel S.F."/>
        </authorList>
    </citation>
    <scope>NUCLEOTIDE SEQUENCE</scope>
    <source>
        <strain evidence="3">R40</strain>
    </source>
</reference>
<proteinExistence type="predicted"/>